<dbReference type="OrthoDB" id="1079635at2759"/>
<evidence type="ECO:0000313" key="3">
    <source>
        <dbReference type="Proteomes" id="UP000694251"/>
    </source>
</evidence>
<evidence type="ECO:0000256" key="1">
    <source>
        <dbReference type="SAM" id="MobiDB-lite"/>
    </source>
</evidence>
<feature type="region of interest" description="Disordered" evidence="1">
    <location>
        <begin position="86"/>
        <end position="106"/>
    </location>
</feature>
<protein>
    <submittedName>
        <fullName evidence="2">Uncharacterized protein</fullName>
    </submittedName>
</protein>
<gene>
    <name evidence="2" type="ORF">ISN44_As08g001470</name>
</gene>
<dbReference type="EMBL" id="JAEFBJ010000008">
    <property type="protein sequence ID" value="KAG7580340.1"/>
    <property type="molecule type" value="Genomic_DNA"/>
</dbReference>
<evidence type="ECO:0000313" key="2">
    <source>
        <dbReference type="EMBL" id="KAG7580340.1"/>
    </source>
</evidence>
<accession>A0A8T2B155</accession>
<dbReference type="AlphaFoldDB" id="A0A8T2B155"/>
<sequence length="106" mass="12199">MKNTKAKLITLVLGFLFLMMMMIMNFPHALQDVGGSKYEDYGLIASGREHLLMGRKIKSLKPINSETKKRSRKGLVSTDSEREIDNLMRSDYPSRMKGRKRTPIHN</sequence>
<reference evidence="2 3" key="1">
    <citation type="submission" date="2020-12" db="EMBL/GenBank/DDBJ databases">
        <title>Concerted genomic and epigenomic changes stabilize Arabidopsis allopolyploids.</title>
        <authorList>
            <person name="Chen Z."/>
        </authorList>
    </citation>
    <scope>NUCLEOTIDE SEQUENCE [LARGE SCALE GENOMIC DNA]</scope>
    <source>
        <strain evidence="2">As9502</strain>
        <tissue evidence="2">Leaf</tissue>
    </source>
</reference>
<dbReference type="Proteomes" id="UP000694251">
    <property type="component" value="Chromosome 8"/>
</dbReference>
<feature type="compositionally biased region" description="Basic residues" evidence="1">
    <location>
        <begin position="96"/>
        <end position="106"/>
    </location>
</feature>
<proteinExistence type="predicted"/>
<organism evidence="2 3">
    <name type="scientific">Arabidopsis suecica</name>
    <name type="common">Swedish thale-cress</name>
    <name type="synonym">Cardaminopsis suecica</name>
    <dbReference type="NCBI Taxonomy" id="45249"/>
    <lineage>
        <taxon>Eukaryota</taxon>
        <taxon>Viridiplantae</taxon>
        <taxon>Streptophyta</taxon>
        <taxon>Embryophyta</taxon>
        <taxon>Tracheophyta</taxon>
        <taxon>Spermatophyta</taxon>
        <taxon>Magnoliopsida</taxon>
        <taxon>eudicotyledons</taxon>
        <taxon>Gunneridae</taxon>
        <taxon>Pentapetalae</taxon>
        <taxon>rosids</taxon>
        <taxon>malvids</taxon>
        <taxon>Brassicales</taxon>
        <taxon>Brassicaceae</taxon>
        <taxon>Camelineae</taxon>
        <taxon>Arabidopsis</taxon>
    </lineage>
</organism>
<keyword evidence="3" id="KW-1185">Reference proteome</keyword>
<name>A0A8T2B155_ARASU</name>
<comment type="caution">
    <text evidence="2">The sequence shown here is derived from an EMBL/GenBank/DDBJ whole genome shotgun (WGS) entry which is preliminary data.</text>
</comment>